<evidence type="ECO:0000256" key="1">
    <source>
        <dbReference type="SAM" id="MobiDB-lite"/>
    </source>
</evidence>
<evidence type="ECO:0000313" key="3">
    <source>
        <dbReference type="Proteomes" id="UP000054217"/>
    </source>
</evidence>
<dbReference type="OrthoDB" id="3365698at2759"/>
<proteinExistence type="predicted"/>
<accession>A0A0C3KU76</accession>
<keyword evidence="3" id="KW-1185">Reference proteome</keyword>
<name>A0A0C3KU76_PISTI</name>
<gene>
    <name evidence="2" type="ORF">M404DRAFT_992715</name>
</gene>
<dbReference type="InParanoid" id="A0A0C3KU76"/>
<feature type="region of interest" description="Disordered" evidence="1">
    <location>
        <begin position="1"/>
        <end position="22"/>
    </location>
</feature>
<organism evidence="2 3">
    <name type="scientific">Pisolithus tinctorius Marx 270</name>
    <dbReference type="NCBI Taxonomy" id="870435"/>
    <lineage>
        <taxon>Eukaryota</taxon>
        <taxon>Fungi</taxon>
        <taxon>Dikarya</taxon>
        <taxon>Basidiomycota</taxon>
        <taxon>Agaricomycotina</taxon>
        <taxon>Agaricomycetes</taxon>
        <taxon>Agaricomycetidae</taxon>
        <taxon>Boletales</taxon>
        <taxon>Sclerodermatineae</taxon>
        <taxon>Pisolithaceae</taxon>
        <taxon>Pisolithus</taxon>
    </lineage>
</organism>
<dbReference type="AlphaFoldDB" id="A0A0C3KU76"/>
<dbReference type="EMBL" id="KN831946">
    <property type="protein sequence ID" value="KIO13137.1"/>
    <property type="molecule type" value="Genomic_DNA"/>
</dbReference>
<dbReference type="Gene3D" id="3.80.10.10">
    <property type="entry name" value="Ribonuclease Inhibitor"/>
    <property type="match status" value="1"/>
</dbReference>
<dbReference type="STRING" id="870435.A0A0C3KU76"/>
<dbReference type="InterPro" id="IPR032675">
    <property type="entry name" value="LRR_dom_sf"/>
</dbReference>
<reference evidence="2 3" key="1">
    <citation type="submission" date="2014-04" db="EMBL/GenBank/DDBJ databases">
        <authorList>
            <consortium name="DOE Joint Genome Institute"/>
            <person name="Kuo A."/>
            <person name="Kohler A."/>
            <person name="Costa M.D."/>
            <person name="Nagy L.G."/>
            <person name="Floudas D."/>
            <person name="Copeland A."/>
            <person name="Barry K.W."/>
            <person name="Cichocki N."/>
            <person name="Veneault-Fourrey C."/>
            <person name="LaButti K."/>
            <person name="Lindquist E.A."/>
            <person name="Lipzen A."/>
            <person name="Lundell T."/>
            <person name="Morin E."/>
            <person name="Murat C."/>
            <person name="Sun H."/>
            <person name="Tunlid A."/>
            <person name="Henrissat B."/>
            <person name="Grigoriev I.V."/>
            <person name="Hibbett D.S."/>
            <person name="Martin F."/>
            <person name="Nordberg H.P."/>
            <person name="Cantor M.N."/>
            <person name="Hua S.X."/>
        </authorList>
    </citation>
    <scope>NUCLEOTIDE SEQUENCE [LARGE SCALE GENOMIC DNA]</scope>
    <source>
        <strain evidence="2 3">Marx 270</strain>
    </source>
</reference>
<dbReference type="PANTHER" id="PTHR38926:SF72">
    <property type="entry name" value="IM:7136021-RELATED"/>
    <property type="match status" value="1"/>
</dbReference>
<protein>
    <recommendedName>
        <fullName evidence="4">F-box domain-containing protein</fullName>
    </recommendedName>
</protein>
<sequence>MQAPDLLHPSNGASPATGGGTQDMSSLSPICCMSTDVMANVFEHCVHELDYYHYPLVGKNWQAPLSLSQVCRSWRKLSFALPCLWTRFRVIVGYPVHPSNWDRSIQSMIMSVRLWLSRSQSLPVYLYLCSVVRDMPIPLSALELFDREILKASSRIKELSLCFPAQFICHLLSFTQGSLESLEYLSLRGSSNFSANEHNVMSPLVLRSAPGLRSLCLTWYDLDMRNFQVPWAQLTKLNLLCDFFEDFEHVHSDYLPVLAQCPNLRTCSIALGWPLDDDFPVTSVTLPHLNTLEVTIYVWAPYVKRFFGALHLPKLQSFDISNTSLERGSFGTRYLQMLSRAAETVESVTFSSIDIPGVKLSACLSQLPNLKSLQYTPTSRGLNHNLVTTLTIVDAQSSGGDLGDKVHHQPICPSLEALHLCCSDVVHIDAVVALVASRCQSEPRLRHFTLQLERPGEFVDDEGEGDRREEMISMLEARLSRYVDEGLQLTLTNCGRY</sequence>
<evidence type="ECO:0008006" key="4">
    <source>
        <dbReference type="Google" id="ProtNLM"/>
    </source>
</evidence>
<dbReference type="HOGENOM" id="CLU_018544_12_0_1"/>
<evidence type="ECO:0000313" key="2">
    <source>
        <dbReference type="EMBL" id="KIO13137.1"/>
    </source>
</evidence>
<dbReference type="Proteomes" id="UP000054217">
    <property type="component" value="Unassembled WGS sequence"/>
</dbReference>
<dbReference type="SUPFAM" id="SSF52058">
    <property type="entry name" value="L domain-like"/>
    <property type="match status" value="1"/>
</dbReference>
<reference evidence="3" key="2">
    <citation type="submission" date="2015-01" db="EMBL/GenBank/DDBJ databases">
        <title>Evolutionary Origins and Diversification of the Mycorrhizal Mutualists.</title>
        <authorList>
            <consortium name="DOE Joint Genome Institute"/>
            <consortium name="Mycorrhizal Genomics Consortium"/>
            <person name="Kohler A."/>
            <person name="Kuo A."/>
            <person name="Nagy L.G."/>
            <person name="Floudas D."/>
            <person name="Copeland A."/>
            <person name="Barry K.W."/>
            <person name="Cichocki N."/>
            <person name="Veneault-Fourrey C."/>
            <person name="LaButti K."/>
            <person name="Lindquist E.A."/>
            <person name="Lipzen A."/>
            <person name="Lundell T."/>
            <person name="Morin E."/>
            <person name="Murat C."/>
            <person name="Riley R."/>
            <person name="Ohm R."/>
            <person name="Sun H."/>
            <person name="Tunlid A."/>
            <person name="Henrissat B."/>
            <person name="Grigoriev I.V."/>
            <person name="Hibbett D.S."/>
            <person name="Martin F."/>
        </authorList>
    </citation>
    <scope>NUCLEOTIDE SEQUENCE [LARGE SCALE GENOMIC DNA]</scope>
    <source>
        <strain evidence="3">Marx 270</strain>
    </source>
</reference>
<dbReference type="PANTHER" id="PTHR38926">
    <property type="entry name" value="F-BOX DOMAIN CONTAINING PROTEIN, EXPRESSED"/>
    <property type="match status" value="1"/>
</dbReference>